<dbReference type="SUPFAM" id="SSF82866">
    <property type="entry name" value="Multidrug efflux transporter AcrB transmembrane domain"/>
    <property type="match status" value="2"/>
</dbReference>
<dbReference type="Pfam" id="PF03176">
    <property type="entry name" value="MMPL"/>
    <property type="match status" value="2"/>
</dbReference>
<dbReference type="Gene3D" id="1.20.1640.10">
    <property type="entry name" value="Multidrug efflux transporter AcrB transmembrane domain"/>
    <property type="match status" value="2"/>
</dbReference>
<dbReference type="RefSeq" id="WP_047253303.1">
    <property type="nucleotide sequence ID" value="NZ_CP011545.1"/>
</dbReference>
<protein>
    <submittedName>
        <fullName evidence="9">Putative RND superfamily drug exporter</fullName>
    </submittedName>
</protein>
<feature type="transmembrane region" description="Helical" evidence="7">
    <location>
        <begin position="473"/>
        <end position="491"/>
    </location>
</feature>
<sequence>MTSSTARAFRWLTLLLLVLGMGVIALGAAQQPSSPTAMLPDDADSTQVAQILAERPGDNGNEAIVVFTAADGARIDLAELAPKAEALGGPLIPNEDLTAALVPVEVSSDSLLDNVAAVTDLRAAAAEGLPDSISAQVTGPAAIDADLSGVFEGANVMLLAVTGIIVAVLLIVTYRSPILWLIPILVIGIADRVAATAYTWILDAVGASWNESTGGILSVLVFGAGTNYALLLISRYRDELTKTDDRFQAMAAAWLPTVKTVFASGTTVIIGVACLLLSAVPTTRGLGMASMIGVTIAMLFAMFALPGALVLFNRWIFWPKAPVVGEETQHKFWDRIGGVVRRRPLPVAVGALAVLGIACLGALQIQTGLTQSDQFIDKPESIAAAEQLEQAFPDQQATPAIVATHDATAATSALESAGANVAPQDSVAGWDILQVSGPDTAELREILSGTDTLVGGQNAELYDQEQSAADDRLIIFPLILALIFVALMVLLRSVLAPLIMTASVLLTNIAALGLGWWVSTGLFGFERFDGATPLYAYVFLVALGIDYSIFLITRTQEEAKVHGTKEGVLKALSSTGGVITSAGILLAAVFAALGVLPLVVLAQVGIVIFIGVLLDTLIVRTILLPAIVQMVGDKFWWPSR</sequence>
<feature type="transmembrane region" description="Helical" evidence="7">
    <location>
        <begin position="154"/>
        <end position="172"/>
    </location>
</feature>
<feature type="transmembrane region" description="Helical" evidence="7">
    <location>
        <begin position="345"/>
        <end position="365"/>
    </location>
</feature>
<feature type="transmembrane region" description="Helical" evidence="7">
    <location>
        <begin position="179"/>
        <end position="201"/>
    </location>
</feature>
<evidence type="ECO:0000256" key="7">
    <source>
        <dbReference type="SAM" id="Phobius"/>
    </source>
</evidence>
<feature type="transmembrane region" description="Helical" evidence="7">
    <location>
        <begin position="498"/>
        <end position="519"/>
    </location>
</feature>
<dbReference type="GO" id="GO:0005886">
    <property type="term" value="C:plasma membrane"/>
    <property type="evidence" value="ECO:0007669"/>
    <property type="project" value="UniProtKB-SubCell"/>
</dbReference>
<evidence type="ECO:0000256" key="2">
    <source>
        <dbReference type="ARBA" id="ARBA00010157"/>
    </source>
</evidence>
<dbReference type="STRING" id="136857.CTEST_08095"/>
<keyword evidence="10" id="KW-1185">Reference proteome</keyword>
<feature type="transmembrane region" description="Helical" evidence="7">
    <location>
        <begin position="254"/>
        <end position="280"/>
    </location>
</feature>
<evidence type="ECO:0000256" key="6">
    <source>
        <dbReference type="ARBA" id="ARBA00023136"/>
    </source>
</evidence>
<dbReference type="Proteomes" id="UP000035540">
    <property type="component" value="Chromosome"/>
</dbReference>
<feature type="domain" description="Membrane transport protein MMPL" evidence="8">
    <location>
        <begin position="93"/>
        <end position="347"/>
    </location>
</feature>
<keyword evidence="3" id="KW-1003">Cell membrane</keyword>
<evidence type="ECO:0000256" key="1">
    <source>
        <dbReference type="ARBA" id="ARBA00004651"/>
    </source>
</evidence>
<evidence type="ECO:0000313" key="9">
    <source>
        <dbReference type="EMBL" id="AKK09049.1"/>
    </source>
</evidence>
<feature type="transmembrane region" description="Helical" evidence="7">
    <location>
        <begin position="286"/>
        <end position="312"/>
    </location>
</feature>
<comment type="subcellular location">
    <subcellularLocation>
        <location evidence="1">Cell membrane</location>
        <topology evidence="1">Multi-pass membrane protein</topology>
    </subcellularLocation>
</comment>
<feature type="transmembrane region" description="Helical" evidence="7">
    <location>
        <begin position="534"/>
        <end position="553"/>
    </location>
</feature>
<dbReference type="PATRIC" id="fig|136857.5.peg.1609"/>
<comment type="similarity">
    <text evidence="2">Belongs to the resistance-nodulation-cell division (RND) (TC 2.A.6) family. MmpL subfamily.</text>
</comment>
<feature type="transmembrane region" description="Helical" evidence="7">
    <location>
        <begin position="213"/>
        <end position="233"/>
    </location>
</feature>
<dbReference type="PANTHER" id="PTHR33406:SF6">
    <property type="entry name" value="MEMBRANE PROTEIN YDGH-RELATED"/>
    <property type="match status" value="1"/>
</dbReference>
<reference evidence="10" key="2">
    <citation type="submission" date="2015-05" db="EMBL/GenBank/DDBJ databases">
        <title>Complete genome sequence of Corynebacterium testudinoris DSM 44614, recovered from necrotic lesions in the mouth of a tortoise.</title>
        <authorList>
            <person name="Ruckert C."/>
            <person name="Albersmeier A."/>
            <person name="Winkler A."/>
            <person name="Tauch A."/>
        </authorList>
    </citation>
    <scope>NUCLEOTIDE SEQUENCE [LARGE SCALE GENOMIC DNA]</scope>
    <source>
        <strain evidence="10">DSM 44614</strain>
    </source>
</reference>
<proteinExistence type="inferred from homology"/>
<evidence type="ECO:0000313" key="10">
    <source>
        <dbReference type="Proteomes" id="UP000035540"/>
    </source>
</evidence>
<reference evidence="9 10" key="1">
    <citation type="journal article" date="2015" name="Genome Announc.">
        <title>Complete Genome Sequence of the Type Strain Corynebacterium testudinoris DSM 44614, Recovered from Necrotic Lesions in the Mouth of a Tortoise.</title>
        <authorList>
            <person name="Ruckert C."/>
            <person name="Kriete M."/>
            <person name="Jaenicke S."/>
            <person name="Winkler A."/>
            <person name="Tauch A."/>
        </authorList>
    </citation>
    <scope>NUCLEOTIDE SEQUENCE [LARGE SCALE GENOMIC DNA]</scope>
    <source>
        <strain evidence="9 10">DSM 44614</strain>
    </source>
</reference>
<dbReference type="PANTHER" id="PTHR33406">
    <property type="entry name" value="MEMBRANE PROTEIN MJ1562-RELATED"/>
    <property type="match status" value="1"/>
</dbReference>
<dbReference type="InterPro" id="IPR050545">
    <property type="entry name" value="Mycobact_MmpL"/>
</dbReference>
<dbReference type="InterPro" id="IPR004869">
    <property type="entry name" value="MMPL_dom"/>
</dbReference>
<evidence type="ECO:0000256" key="3">
    <source>
        <dbReference type="ARBA" id="ARBA00022475"/>
    </source>
</evidence>
<keyword evidence="4 7" id="KW-0812">Transmembrane</keyword>
<evidence type="ECO:0000256" key="5">
    <source>
        <dbReference type="ARBA" id="ARBA00022989"/>
    </source>
</evidence>
<feature type="transmembrane region" description="Helical" evidence="7">
    <location>
        <begin position="574"/>
        <end position="600"/>
    </location>
</feature>
<evidence type="ECO:0000259" key="8">
    <source>
        <dbReference type="Pfam" id="PF03176"/>
    </source>
</evidence>
<keyword evidence="5 7" id="KW-1133">Transmembrane helix</keyword>
<feature type="domain" description="Membrane transport protein MMPL" evidence="8">
    <location>
        <begin position="446"/>
        <end position="639"/>
    </location>
</feature>
<keyword evidence="6 7" id="KW-0472">Membrane</keyword>
<dbReference type="AlphaFoldDB" id="A0A0G3H6Q3"/>
<organism evidence="9 10">
    <name type="scientific">Corynebacterium testudinoris</name>
    <dbReference type="NCBI Taxonomy" id="136857"/>
    <lineage>
        <taxon>Bacteria</taxon>
        <taxon>Bacillati</taxon>
        <taxon>Actinomycetota</taxon>
        <taxon>Actinomycetes</taxon>
        <taxon>Mycobacteriales</taxon>
        <taxon>Corynebacteriaceae</taxon>
        <taxon>Corynebacterium</taxon>
    </lineage>
</organism>
<evidence type="ECO:0000256" key="4">
    <source>
        <dbReference type="ARBA" id="ARBA00022692"/>
    </source>
</evidence>
<gene>
    <name evidence="9" type="ORF">CTEST_08095</name>
</gene>
<dbReference type="KEGG" id="cted:CTEST_08095"/>
<name>A0A0G3H6Q3_9CORY</name>
<feature type="transmembrane region" description="Helical" evidence="7">
    <location>
        <begin position="606"/>
        <end position="631"/>
    </location>
</feature>
<accession>A0A0G3H6Q3</accession>
<dbReference type="EMBL" id="CP011545">
    <property type="protein sequence ID" value="AKK09049.1"/>
    <property type="molecule type" value="Genomic_DNA"/>
</dbReference>